<feature type="transmembrane region" description="Helical" evidence="6">
    <location>
        <begin position="345"/>
        <end position="368"/>
    </location>
</feature>
<keyword evidence="2" id="KW-0813">Transport</keyword>
<evidence type="ECO:0000313" key="8">
    <source>
        <dbReference type="EMBL" id="GIM63855.1"/>
    </source>
</evidence>
<comment type="subcellular location">
    <subcellularLocation>
        <location evidence="1">Cell membrane</location>
        <topology evidence="1">Multi-pass membrane protein</topology>
    </subcellularLocation>
</comment>
<evidence type="ECO:0000259" key="7">
    <source>
        <dbReference type="PROSITE" id="PS50850"/>
    </source>
</evidence>
<dbReference type="PROSITE" id="PS50850">
    <property type="entry name" value="MFS"/>
    <property type="match status" value="1"/>
</dbReference>
<feature type="transmembrane region" description="Helical" evidence="6">
    <location>
        <begin position="215"/>
        <end position="235"/>
    </location>
</feature>
<feature type="transmembrane region" description="Helical" evidence="6">
    <location>
        <begin position="187"/>
        <end position="209"/>
    </location>
</feature>
<evidence type="ECO:0000256" key="5">
    <source>
        <dbReference type="ARBA" id="ARBA00023136"/>
    </source>
</evidence>
<sequence>MAVLCGIQFVDVLGVTSGITALPAMLAGVSAPAAATPVLATVYAMFFGGLLVLGARLGDRYGHRRVLLLGCTAFALVSLIGASAQEVIQLVAARGLQGAAAAISVPSALRLLLDASPDPDERRGALAAWSASGAAAGALGLLVGGVLTDVLDWRAVFWVNVPVGIALIVAVRLVITRSAGDREAVRLDLTGAALLTGAVMALIVGASALENPHARVAGGLLVVAGLAAGAVFVAHQRRVRAPLVPRAAFASANLRTGTVVSFVNTATTSSTGVLATLSLQQEFGVSAVGAGFALVPFSLGVVVGSALTRPLGARLRVRRMAATGLAGIAAGNLLLVVTYGSIAGVVAGVAVAGIGLGIASVAGTAIGTDVADTLSGTASGVLNTGAQLGTALGVAALLLLAATIGETGSGTAVAWAVAAALAGLTGVALLTRTGADTVAARQE</sequence>
<evidence type="ECO:0000256" key="3">
    <source>
        <dbReference type="ARBA" id="ARBA00022692"/>
    </source>
</evidence>
<accession>A0A919S3D7</accession>
<dbReference type="Gene3D" id="1.20.1250.20">
    <property type="entry name" value="MFS general substrate transporter like domains"/>
    <property type="match status" value="1"/>
</dbReference>
<dbReference type="InterPro" id="IPR036259">
    <property type="entry name" value="MFS_trans_sf"/>
</dbReference>
<feature type="transmembrane region" description="Helical" evidence="6">
    <location>
        <begin position="155"/>
        <end position="175"/>
    </location>
</feature>
<feature type="transmembrane region" description="Helical" evidence="6">
    <location>
        <begin position="66"/>
        <end position="84"/>
    </location>
</feature>
<feature type="transmembrane region" description="Helical" evidence="6">
    <location>
        <begin position="283"/>
        <end position="308"/>
    </location>
</feature>
<dbReference type="GO" id="GO:0005886">
    <property type="term" value="C:plasma membrane"/>
    <property type="evidence" value="ECO:0007669"/>
    <property type="project" value="UniProtKB-SubCell"/>
</dbReference>
<dbReference type="EMBL" id="BOQL01000006">
    <property type="protein sequence ID" value="GIM63855.1"/>
    <property type="molecule type" value="Genomic_DNA"/>
</dbReference>
<comment type="caution">
    <text evidence="8">The sequence shown here is derived from an EMBL/GenBank/DDBJ whole genome shotgun (WGS) entry which is preliminary data.</text>
</comment>
<gene>
    <name evidence="8" type="ORF">Aau02nite_06770</name>
</gene>
<feature type="transmembrane region" description="Helical" evidence="6">
    <location>
        <begin position="320"/>
        <end position="339"/>
    </location>
</feature>
<dbReference type="InterPro" id="IPR020846">
    <property type="entry name" value="MFS_dom"/>
</dbReference>
<dbReference type="Gene3D" id="1.20.1720.10">
    <property type="entry name" value="Multidrug resistance protein D"/>
    <property type="match status" value="1"/>
</dbReference>
<organism evidence="8 9">
    <name type="scientific">Actinoplanes auranticolor</name>
    <dbReference type="NCBI Taxonomy" id="47988"/>
    <lineage>
        <taxon>Bacteria</taxon>
        <taxon>Bacillati</taxon>
        <taxon>Actinomycetota</taxon>
        <taxon>Actinomycetes</taxon>
        <taxon>Micromonosporales</taxon>
        <taxon>Micromonosporaceae</taxon>
        <taxon>Actinoplanes</taxon>
    </lineage>
</organism>
<dbReference type="SUPFAM" id="SSF103473">
    <property type="entry name" value="MFS general substrate transporter"/>
    <property type="match status" value="1"/>
</dbReference>
<keyword evidence="5 6" id="KW-0472">Membrane</keyword>
<dbReference type="PANTHER" id="PTHR42718">
    <property type="entry name" value="MAJOR FACILITATOR SUPERFAMILY MULTIDRUG TRANSPORTER MFSC"/>
    <property type="match status" value="1"/>
</dbReference>
<feature type="transmembrane region" description="Helical" evidence="6">
    <location>
        <begin position="125"/>
        <end position="143"/>
    </location>
</feature>
<dbReference type="AlphaFoldDB" id="A0A919S3D7"/>
<evidence type="ECO:0000256" key="1">
    <source>
        <dbReference type="ARBA" id="ARBA00004651"/>
    </source>
</evidence>
<dbReference type="Pfam" id="PF07690">
    <property type="entry name" value="MFS_1"/>
    <property type="match status" value="2"/>
</dbReference>
<keyword evidence="9" id="KW-1185">Reference proteome</keyword>
<feature type="domain" description="Major facilitator superfamily (MFS) profile" evidence="7">
    <location>
        <begin position="1"/>
        <end position="434"/>
    </location>
</feature>
<feature type="transmembrane region" description="Helical" evidence="6">
    <location>
        <begin position="412"/>
        <end position="431"/>
    </location>
</feature>
<proteinExistence type="predicted"/>
<keyword evidence="3 6" id="KW-0812">Transmembrane</keyword>
<name>A0A919S3D7_9ACTN</name>
<protein>
    <submittedName>
        <fullName evidence="8">MFS transporter</fullName>
    </submittedName>
</protein>
<reference evidence="8" key="1">
    <citation type="submission" date="2021-03" db="EMBL/GenBank/DDBJ databases">
        <title>Whole genome shotgun sequence of Actinoplanes auranticolor NBRC 12245.</title>
        <authorList>
            <person name="Komaki H."/>
            <person name="Tamura T."/>
        </authorList>
    </citation>
    <scope>NUCLEOTIDE SEQUENCE</scope>
    <source>
        <strain evidence="8">NBRC 12245</strain>
    </source>
</reference>
<dbReference type="Proteomes" id="UP000681340">
    <property type="component" value="Unassembled WGS sequence"/>
</dbReference>
<dbReference type="PANTHER" id="PTHR42718:SF9">
    <property type="entry name" value="MAJOR FACILITATOR SUPERFAMILY MULTIDRUG TRANSPORTER MFSC"/>
    <property type="match status" value="1"/>
</dbReference>
<feature type="transmembrane region" description="Helical" evidence="6">
    <location>
        <begin position="380"/>
        <end position="400"/>
    </location>
</feature>
<dbReference type="GO" id="GO:0022857">
    <property type="term" value="F:transmembrane transporter activity"/>
    <property type="evidence" value="ECO:0007669"/>
    <property type="project" value="InterPro"/>
</dbReference>
<evidence type="ECO:0000256" key="2">
    <source>
        <dbReference type="ARBA" id="ARBA00022448"/>
    </source>
</evidence>
<keyword evidence="4 6" id="KW-1133">Transmembrane helix</keyword>
<evidence type="ECO:0000256" key="4">
    <source>
        <dbReference type="ARBA" id="ARBA00022989"/>
    </source>
</evidence>
<feature type="transmembrane region" description="Helical" evidence="6">
    <location>
        <begin position="34"/>
        <end position="54"/>
    </location>
</feature>
<evidence type="ECO:0000256" key="6">
    <source>
        <dbReference type="SAM" id="Phobius"/>
    </source>
</evidence>
<dbReference type="InterPro" id="IPR011701">
    <property type="entry name" value="MFS"/>
</dbReference>
<evidence type="ECO:0000313" key="9">
    <source>
        <dbReference type="Proteomes" id="UP000681340"/>
    </source>
</evidence>